<dbReference type="CDD" id="cd06225">
    <property type="entry name" value="HAMP"/>
    <property type="match status" value="1"/>
</dbReference>
<protein>
    <recommendedName>
        <fullName evidence="3">histidine kinase</fullName>
        <ecNumber evidence="3">2.7.13.3</ecNumber>
    </recommendedName>
</protein>
<dbReference type="Pfam" id="PF00672">
    <property type="entry name" value="HAMP"/>
    <property type="match status" value="1"/>
</dbReference>
<evidence type="ECO:0000256" key="10">
    <source>
        <dbReference type="ARBA" id="ARBA00023136"/>
    </source>
</evidence>
<dbReference type="Gene3D" id="3.30.565.10">
    <property type="entry name" value="Histidine kinase-like ATPase, C-terminal domain"/>
    <property type="match status" value="1"/>
</dbReference>
<evidence type="ECO:0000259" key="13">
    <source>
        <dbReference type="PROSITE" id="PS50885"/>
    </source>
</evidence>
<accession>A0A4R8ZLC9</accession>
<dbReference type="PANTHER" id="PTHR45436:SF5">
    <property type="entry name" value="SENSOR HISTIDINE KINASE TRCS"/>
    <property type="match status" value="1"/>
</dbReference>
<dbReference type="OrthoDB" id="9786919at2"/>
<evidence type="ECO:0000256" key="1">
    <source>
        <dbReference type="ARBA" id="ARBA00000085"/>
    </source>
</evidence>
<evidence type="ECO:0000256" key="11">
    <source>
        <dbReference type="SAM" id="Phobius"/>
    </source>
</evidence>
<dbReference type="InterPro" id="IPR004358">
    <property type="entry name" value="Sig_transdc_His_kin-like_C"/>
</dbReference>
<evidence type="ECO:0000256" key="6">
    <source>
        <dbReference type="ARBA" id="ARBA00022692"/>
    </source>
</evidence>
<keyword evidence="4" id="KW-0597">Phosphoprotein</keyword>
<dbReference type="SUPFAM" id="SSF55874">
    <property type="entry name" value="ATPase domain of HSP90 chaperone/DNA topoisomerase II/histidine kinase"/>
    <property type="match status" value="1"/>
</dbReference>
<dbReference type="GO" id="GO:0000155">
    <property type="term" value="F:phosphorelay sensor kinase activity"/>
    <property type="evidence" value="ECO:0007669"/>
    <property type="project" value="InterPro"/>
</dbReference>
<dbReference type="InterPro" id="IPR036097">
    <property type="entry name" value="HisK_dim/P_sf"/>
</dbReference>
<comment type="catalytic activity">
    <reaction evidence="1">
        <text>ATP + protein L-histidine = ADP + protein N-phospho-L-histidine.</text>
        <dbReference type="EC" id="2.7.13.3"/>
    </reaction>
</comment>
<dbReference type="AlphaFoldDB" id="A0A4R8ZLC9"/>
<dbReference type="Pfam" id="PF02518">
    <property type="entry name" value="HATPase_c"/>
    <property type="match status" value="1"/>
</dbReference>
<dbReference type="InterPro" id="IPR003594">
    <property type="entry name" value="HATPase_dom"/>
</dbReference>
<dbReference type="InterPro" id="IPR005467">
    <property type="entry name" value="His_kinase_dom"/>
</dbReference>
<feature type="domain" description="HAMP" evidence="13">
    <location>
        <begin position="226"/>
        <end position="278"/>
    </location>
</feature>
<dbReference type="InterPro" id="IPR003660">
    <property type="entry name" value="HAMP_dom"/>
</dbReference>
<dbReference type="Gene3D" id="1.10.287.130">
    <property type="match status" value="1"/>
</dbReference>
<proteinExistence type="predicted"/>
<dbReference type="Gene3D" id="6.10.340.10">
    <property type="match status" value="1"/>
</dbReference>
<evidence type="ECO:0000256" key="4">
    <source>
        <dbReference type="ARBA" id="ARBA00022553"/>
    </source>
</evidence>
<dbReference type="InterPro" id="IPR050428">
    <property type="entry name" value="TCS_sensor_his_kinase"/>
</dbReference>
<sequence length="511" mass="53421">MGTAYLGCISFEWSTGRGTRHTECMSDRIGVRARRRSPALSVRVRILAAILLVTAAGLAIAGTTAYVVQRERTLIEIDAVLTDTVDDARIVAADSAAVDVRGALRAVIAGVRPATNESTLAVIDGVAALEPRAVDFRLADDVLVARSVVETATGEVVLGTVTASGRLLRYVFVPVSVDGDPARGTFIAAFDVNAELRPVSDASRTYLFVGLATLMVVGLVGWVVAGRLLRPIRGLREATARITASDVSERIPVVGHDDVSALTSTVNEMLDRLQGALTGQRQLLDDVGHELKTPITIVRGHLELMNSSSAADVAATRDLAIDELDRMGGLVRDISALAQVERSALAQRYPADIAALVERVRQNAGALSAHSWVTMATADVVVAVDAAKLTQALLQLAANAVTHGAPTGAIELGSALTLDAAGRPRLQLWVSDHGPGVSDELLPRIFDRFQRGTRGRGPAGSGLGLAIVAAIAEAHGGTVLISPTPGGGATFTIDLPADSAPATPELNDIRL</sequence>
<keyword evidence="5" id="KW-0808">Transferase</keyword>
<keyword evidence="9" id="KW-0902">Two-component regulatory system</keyword>
<organism evidence="14 15">
    <name type="scientific">Cryobacterium lyxosi</name>
    <dbReference type="NCBI Taxonomy" id="1259228"/>
    <lineage>
        <taxon>Bacteria</taxon>
        <taxon>Bacillati</taxon>
        <taxon>Actinomycetota</taxon>
        <taxon>Actinomycetes</taxon>
        <taxon>Micrococcales</taxon>
        <taxon>Microbacteriaceae</taxon>
        <taxon>Cryobacterium</taxon>
    </lineage>
</organism>
<feature type="transmembrane region" description="Helical" evidence="11">
    <location>
        <begin position="44"/>
        <end position="68"/>
    </location>
</feature>
<evidence type="ECO:0000259" key="12">
    <source>
        <dbReference type="PROSITE" id="PS50109"/>
    </source>
</evidence>
<dbReference type="InterPro" id="IPR003661">
    <property type="entry name" value="HisK_dim/P_dom"/>
</dbReference>
<dbReference type="SMART" id="SM00388">
    <property type="entry name" value="HisKA"/>
    <property type="match status" value="1"/>
</dbReference>
<dbReference type="EC" id="2.7.13.3" evidence="3"/>
<gene>
    <name evidence="14" type="ORF">E3T27_00600</name>
</gene>
<comment type="caution">
    <text evidence="14">The sequence shown here is derived from an EMBL/GenBank/DDBJ whole genome shotgun (WGS) entry which is preliminary data.</text>
</comment>
<keyword evidence="7 14" id="KW-0418">Kinase</keyword>
<comment type="subcellular location">
    <subcellularLocation>
        <location evidence="2">Cell membrane</location>
    </subcellularLocation>
</comment>
<dbReference type="CDD" id="cd00075">
    <property type="entry name" value="HATPase"/>
    <property type="match status" value="1"/>
</dbReference>
<evidence type="ECO:0000256" key="5">
    <source>
        <dbReference type="ARBA" id="ARBA00022679"/>
    </source>
</evidence>
<dbReference type="PANTHER" id="PTHR45436">
    <property type="entry name" value="SENSOR HISTIDINE KINASE YKOH"/>
    <property type="match status" value="1"/>
</dbReference>
<dbReference type="SUPFAM" id="SSF47384">
    <property type="entry name" value="Homodimeric domain of signal transducing histidine kinase"/>
    <property type="match status" value="1"/>
</dbReference>
<dbReference type="SMART" id="SM00304">
    <property type="entry name" value="HAMP"/>
    <property type="match status" value="1"/>
</dbReference>
<dbReference type="EMBL" id="SOGT01000001">
    <property type="protein sequence ID" value="TFD29259.1"/>
    <property type="molecule type" value="Genomic_DNA"/>
</dbReference>
<keyword evidence="10 11" id="KW-0472">Membrane</keyword>
<dbReference type="Proteomes" id="UP000298424">
    <property type="component" value="Unassembled WGS sequence"/>
</dbReference>
<evidence type="ECO:0000313" key="14">
    <source>
        <dbReference type="EMBL" id="TFD29259.1"/>
    </source>
</evidence>
<evidence type="ECO:0000256" key="2">
    <source>
        <dbReference type="ARBA" id="ARBA00004236"/>
    </source>
</evidence>
<evidence type="ECO:0000256" key="9">
    <source>
        <dbReference type="ARBA" id="ARBA00023012"/>
    </source>
</evidence>
<evidence type="ECO:0000256" key="7">
    <source>
        <dbReference type="ARBA" id="ARBA00022777"/>
    </source>
</evidence>
<dbReference type="PROSITE" id="PS50109">
    <property type="entry name" value="HIS_KIN"/>
    <property type="match status" value="1"/>
</dbReference>
<keyword evidence="8 11" id="KW-1133">Transmembrane helix</keyword>
<evidence type="ECO:0000256" key="8">
    <source>
        <dbReference type="ARBA" id="ARBA00022989"/>
    </source>
</evidence>
<name>A0A4R8ZLC9_9MICO</name>
<dbReference type="SUPFAM" id="SSF158472">
    <property type="entry name" value="HAMP domain-like"/>
    <property type="match status" value="1"/>
</dbReference>
<keyword evidence="6 11" id="KW-0812">Transmembrane</keyword>
<reference evidence="14 15" key="1">
    <citation type="submission" date="2019-03" db="EMBL/GenBank/DDBJ databases">
        <title>Genomics of glacier-inhabiting Cryobacterium strains.</title>
        <authorList>
            <person name="Liu Q."/>
            <person name="Xin Y.-H."/>
        </authorList>
    </citation>
    <scope>NUCLEOTIDE SEQUENCE [LARGE SCALE GENOMIC DNA]</scope>
    <source>
        <strain evidence="14 15">TMT1-1</strain>
    </source>
</reference>
<dbReference type="CDD" id="cd00082">
    <property type="entry name" value="HisKA"/>
    <property type="match status" value="1"/>
</dbReference>
<dbReference type="PRINTS" id="PR00344">
    <property type="entry name" value="BCTRLSENSOR"/>
</dbReference>
<feature type="domain" description="Histidine kinase" evidence="12">
    <location>
        <begin position="286"/>
        <end position="499"/>
    </location>
</feature>
<keyword evidence="15" id="KW-1185">Reference proteome</keyword>
<evidence type="ECO:0000256" key="3">
    <source>
        <dbReference type="ARBA" id="ARBA00012438"/>
    </source>
</evidence>
<feature type="transmembrane region" description="Helical" evidence="11">
    <location>
        <begin position="206"/>
        <end position="229"/>
    </location>
</feature>
<dbReference type="Pfam" id="PF00512">
    <property type="entry name" value="HisKA"/>
    <property type="match status" value="1"/>
</dbReference>
<evidence type="ECO:0000313" key="15">
    <source>
        <dbReference type="Proteomes" id="UP000298424"/>
    </source>
</evidence>
<dbReference type="PROSITE" id="PS50885">
    <property type="entry name" value="HAMP"/>
    <property type="match status" value="1"/>
</dbReference>
<dbReference type="GO" id="GO:0005886">
    <property type="term" value="C:plasma membrane"/>
    <property type="evidence" value="ECO:0007669"/>
    <property type="project" value="UniProtKB-SubCell"/>
</dbReference>
<dbReference type="InterPro" id="IPR036890">
    <property type="entry name" value="HATPase_C_sf"/>
</dbReference>
<dbReference type="SMART" id="SM00387">
    <property type="entry name" value="HATPase_c"/>
    <property type="match status" value="1"/>
</dbReference>